<protein>
    <submittedName>
        <fullName evidence="1">Uncharacterized protein</fullName>
    </submittedName>
</protein>
<gene>
    <name evidence="1" type="ORF">HCB49_10640</name>
</gene>
<sequence length="129" mass="15300">MEWEKLETQADIDKLMQLINNFHDSCIKGLTYSSGTYVDEEYSMIMNTEPVVNLWIQRQSEFMTNIELCLRGVSKFHINNDLNLTLDILGVHFTKQEDDFYWYSSEDIEDETVTSFVCKEIKWRSKSSY</sequence>
<dbReference type="AlphaFoldDB" id="A0A7X1DCK5"/>
<dbReference type="EMBL" id="JAARZC010000003">
    <property type="protein sequence ID" value="MBC2250446.1"/>
    <property type="molecule type" value="Genomic_DNA"/>
</dbReference>
<name>A0A7X1DCK5_9LIST</name>
<reference evidence="1 2" key="1">
    <citation type="submission" date="2020-03" db="EMBL/GenBank/DDBJ databases">
        <title>Soil Listeria distribution.</title>
        <authorList>
            <person name="Liao J."/>
            <person name="Wiedmann M."/>
        </authorList>
    </citation>
    <scope>NUCLEOTIDE SEQUENCE [LARGE SCALE GENOMIC DNA]</scope>
    <source>
        <strain evidence="1 2">FSL L7-0123</strain>
    </source>
</reference>
<evidence type="ECO:0000313" key="2">
    <source>
        <dbReference type="Proteomes" id="UP000559864"/>
    </source>
</evidence>
<accession>A0A7X1DCK5</accession>
<dbReference type="Proteomes" id="UP000559864">
    <property type="component" value="Unassembled WGS sequence"/>
</dbReference>
<evidence type="ECO:0000313" key="1">
    <source>
        <dbReference type="EMBL" id="MBC2250446.1"/>
    </source>
</evidence>
<organism evidence="1 2">
    <name type="scientific">Listeria cossartiae subsp. cayugensis</name>
    <dbReference type="NCBI Taxonomy" id="2713505"/>
    <lineage>
        <taxon>Bacteria</taxon>
        <taxon>Bacillati</taxon>
        <taxon>Bacillota</taxon>
        <taxon>Bacilli</taxon>
        <taxon>Bacillales</taxon>
        <taxon>Listeriaceae</taxon>
        <taxon>Listeria</taxon>
        <taxon>Listeria cossartiae</taxon>
    </lineage>
</organism>
<dbReference type="RefSeq" id="WP_061665436.1">
    <property type="nucleotide sequence ID" value="NZ_JAARZC010000003.1"/>
</dbReference>
<comment type="caution">
    <text evidence="1">The sequence shown here is derived from an EMBL/GenBank/DDBJ whole genome shotgun (WGS) entry which is preliminary data.</text>
</comment>
<proteinExistence type="predicted"/>